<evidence type="ECO:0000313" key="11">
    <source>
        <dbReference type="Proteomes" id="UP000249282"/>
    </source>
</evidence>
<dbReference type="GeneID" id="56340359"/>
<evidence type="ECO:0000313" key="7">
    <source>
        <dbReference type="EMBL" id="QPS05401.1"/>
    </source>
</evidence>
<organism evidence="8 10">
    <name type="scientific">Acinetobacter johnsonii</name>
    <dbReference type="NCBI Taxonomy" id="40214"/>
    <lineage>
        <taxon>Bacteria</taxon>
        <taxon>Pseudomonadati</taxon>
        <taxon>Pseudomonadota</taxon>
        <taxon>Gammaproteobacteria</taxon>
        <taxon>Moraxellales</taxon>
        <taxon>Moraxellaceae</taxon>
        <taxon>Acinetobacter</taxon>
    </lineage>
</organism>
<evidence type="ECO:0000313" key="10">
    <source>
        <dbReference type="Proteomes" id="UP000196240"/>
    </source>
</evidence>
<dbReference type="Proteomes" id="UP000254227">
    <property type="component" value="Unassembled WGS sequence"/>
</dbReference>
<dbReference type="EMBL" id="JAOECG010000004">
    <property type="protein sequence ID" value="MDG9786322.1"/>
    <property type="molecule type" value="Genomic_DNA"/>
</dbReference>
<sequence length="127" mass="13870">MDSFLSMLDSIPEDSIAVTVYLLGSLLILWCWYSIATRLPKLLGGITWMMIFAILLTPTVSEGPNSSIAPAIFGLLFGVLTKESALIWSNLSLILFVMGVGLVIGFFWSKYVANKTKAVVSNNHSPL</sequence>
<feature type="transmembrane region" description="Helical" evidence="1">
    <location>
        <begin position="85"/>
        <end position="108"/>
    </location>
</feature>
<dbReference type="EMBL" id="QFQJ01000063">
    <property type="protein sequence ID" value="PZQ87882.1"/>
    <property type="molecule type" value="Genomic_DNA"/>
</dbReference>
<reference evidence="7 14" key="5">
    <citation type="submission" date="2020-12" db="EMBL/GenBank/DDBJ databases">
        <title>FDA dAtabase for Regulatory Grade micrObial Sequences (FDA-ARGOS): Supporting development and validation of Infectious Disease Dx tests.</title>
        <authorList>
            <person name="Sproer C."/>
            <person name="Gronow S."/>
            <person name="Severitt S."/>
            <person name="Schroder I."/>
            <person name="Tallon L."/>
            <person name="Sadzewicz L."/>
            <person name="Zhao X."/>
            <person name="Boylan J."/>
            <person name="Ott S."/>
            <person name="Bowen H."/>
            <person name="Vavikolanu K."/>
            <person name="Mehta A."/>
            <person name="Aluvathingal J."/>
            <person name="Nadendla S."/>
            <person name="Lowell S."/>
            <person name="Myers T."/>
            <person name="Yan Y."/>
            <person name="Sichtig H."/>
        </authorList>
    </citation>
    <scope>NUCLEOTIDE SEQUENCE [LARGE SCALE GENOMIC DNA]</scope>
    <source>
        <strain evidence="7 14">FDAARGOS_910</strain>
    </source>
</reference>
<feature type="transmembrane region" description="Helical" evidence="1">
    <location>
        <begin position="15"/>
        <end position="35"/>
    </location>
</feature>
<evidence type="ECO:0000313" key="13">
    <source>
        <dbReference type="Proteomes" id="UP000321274"/>
    </source>
</evidence>
<accession>A0A1R7QF50</accession>
<evidence type="ECO:0000313" key="8">
    <source>
        <dbReference type="EMBL" id="SJX22912.1"/>
    </source>
</evidence>
<dbReference type="RefSeq" id="WP_004697064.1">
    <property type="nucleotide sequence ID" value="NZ_BBTB01000071.1"/>
</dbReference>
<reference evidence="6 11" key="2">
    <citation type="submission" date="2017-11" db="EMBL/GenBank/DDBJ databases">
        <title>Infants hospitalized years apart are colonized by the same room-sourced microbial strains.</title>
        <authorList>
            <person name="Brooks B."/>
            <person name="Olm M.R."/>
            <person name="Firek B.A."/>
            <person name="Baker R."/>
            <person name="Thomas B.C."/>
            <person name="Morowitz M.J."/>
            <person name="Banfield J.F."/>
        </authorList>
    </citation>
    <scope>NUCLEOTIDE SEQUENCE [LARGE SCALE GENOMIC DNA]</scope>
    <source>
        <strain evidence="6">S2_003_000_R3_20</strain>
    </source>
</reference>
<keyword evidence="1" id="KW-0472">Membrane</keyword>
<evidence type="ECO:0000313" key="4">
    <source>
        <dbReference type="EMBL" id="MDH0969232.1"/>
    </source>
</evidence>
<evidence type="ECO:0000313" key="14">
    <source>
        <dbReference type="Proteomes" id="UP000595107"/>
    </source>
</evidence>
<evidence type="ECO:0000313" key="2">
    <source>
        <dbReference type="EMBL" id="GEK45522.1"/>
    </source>
</evidence>
<evidence type="ECO:0000313" key="6">
    <source>
        <dbReference type="EMBL" id="PZQ87882.1"/>
    </source>
</evidence>
<dbReference type="EMBL" id="JAOCBE010000001">
    <property type="protein sequence ID" value="MDH0969232.1"/>
    <property type="molecule type" value="Genomic_DNA"/>
</dbReference>
<dbReference type="Proteomes" id="UP001159915">
    <property type="component" value="Unassembled WGS sequence"/>
</dbReference>
<dbReference type="Proteomes" id="UP000595107">
    <property type="component" value="Chromosome"/>
</dbReference>
<proteinExistence type="predicted"/>
<evidence type="ECO:0000313" key="3">
    <source>
        <dbReference type="EMBL" id="MDG9786322.1"/>
    </source>
</evidence>
<dbReference type="Proteomes" id="UP001161567">
    <property type="component" value="Unassembled WGS sequence"/>
</dbReference>
<dbReference type="EMBL" id="JAOCIL010000001">
    <property type="protein sequence ID" value="MDH1438345.1"/>
    <property type="molecule type" value="Genomic_DNA"/>
</dbReference>
<dbReference type="EMBL" id="CP065666">
    <property type="protein sequence ID" value="QPS05401.1"/>
    <property type="molecule type" value="Genomic_DNA"/>
</dbReference>
<dbReference type="EMBL" id="BJUJ01000117">
    <property type="protein sequence ID" value="GEK45522.1"/>
    <property type="molecule type" value="Genomic_DNA"/>
</dbReference>
<reference evidence="9 12" key="3">
    <citation type="submission" date="2018-06" db="EMBL/GenBank/DDBJ databases">
        <authorList>
            <consortium name="Pathogen Informatics"/>
            <person name="Doyle S."/>
        </authorList>
    </citation>
    <scope>NUCLEOTIDE SEQUENCE [LARGE SCALE GENOMIC DNA]</scope>
    <source>
        <strain evidence="9 12">NCTC10308</strain>
    </source>
</reference>
<name>A0A1R7QF50_ACIJO</name>
<dbReference type="EMBL" id="UFRV01000006">
    <property type="protein sequence ID" value="SUT93437.1"/>
    <property type="molecule type" value="Genomic_DNA"/>
</dbReference>
<evidence type="ECO:0000313" key="5">
    <source>
        <dbReference type="EMBL" id="MDH1438345.1"/>
    </source>
</evidence>
<reference evidence="3" key="6">
    <citation type="submission" date="2022-09" db="EMBL/GenBank/DDBJ databases">
        <title>Intensive care unit water sources are persistently colonized with multi-drug resistant bacteria and are the site of extensive horizontal gene transfer of antibiotic resistance genes.</title>
        <authorList>
            <person name="Diorio-Toth L."/>
        </authorList>
    </citation>
    <scope>NUCLEOTIDE SEQUENCE</scope>
    <source>
        <strain evidence="5">GD03725</strain>
        <strain evidence="4">GD03920</strain>
        <strain evidence="3">GD04065</strain>
    </source>
</reference>
<dbReference type="Proteomes" id="UP000321274">
    <property type="component" value="Unassembled WGS sequence"/>
</dbReference>
<dbReference type="EMBL" id="FUUY01000008">
    <property type="protein sequence ID" value="SJX22912.1"/>
    <property type="molecule type" value="Genomic_DNA"/>
</dbReference>
<dbReference type="Proteomes" id="UP000196240">
    <property type="component" value="Unassembled WGS sequence"/>
</dbReference>
<protein>
    <submittedName>
        <fullName evidence="8">Uncharacterized protein</fullName>
    </submittedName>
</protein>
<evidence type="ECO:0000256" key="1">
    <source>
        <dbReference type="SAM" id="Phobius"/>
    </source>
</evidence>
<evidence type="ECO:0000313" key="9">
    <source>
        <dbReference type="EMBL" id="SUT93437.1"/>
    </source>
</evidence>
<keyword evidence="1" id="KW-0812">Transmembrane</keyword>
<evidence type="ECO:0000313" key="12">
    <source>
        <dbReference type="Proteomes" id="UP000254227"/>
    </source>
</evidence>
<dbReference type="Proteomes" id="UP001157887">
    <property type="component" value="Unassembled WGS sequence"/>
</dbReference>
<reference evidence="2 13" key="4">
    <citation type="submission" date="2019-07" db="EMBL/GenBank/DDBJ databases">
        <title>Whole genome shotgun sequence of Acinetobacter johnsonii NBRC 102197.</title>
        <authorList>
            <person name="Hosoyama A."/>
            <person name="Uohara A."/>
            <person name="Ohji S."/>
            <person name="Ichikawa N."/>
        </authorList>
    </citation>
    <scope>NUCLEOTIDE SEQUENCE [LARGE SCALE GENOMIC DNA]</scope>
    <source>
        <strain evidence="2 13">NBRC 102197</strain>
    </source>
</reference>
<dbReference type="Proteomes" id="UP000249282">
    <property type="component" value="Unassembled WGS sequence"/>
</dbReference>
<keyword evidence="1" id="KW-1133">Transmembrane helix</keyword>
<reference evidence="8 10" key="1">
    <citation type="submission" date="2017-02" db="EMBL/GenBank/DDBJ databases">
        <authorList>
            <person name="Peterson S.W."/>
        </authorList>
    </citation>
    <scope>NUCLEOTIDE SEQUENCE [LARGE SCALE GENOMIC DNA]</scope>
    <source>
        <strain evidence="8">C6</strain>
    </source>
</reference>
<dbReference type="AlphaFoldDB" id="A0A1R7QF50"/>
<gene>
    <name evidence="8" type="ORF">ACNJC6_02565</name>
    <name evidence="2" type="ORF">AJO04nite_27800</name>
    <name evidence="6" type="ORF">DI542_11430</name>
    <name evidence="7" type="ORF">I6G67_08185</name>
    <name evidence="4" type="ORF">N5C10_08160</name>
    <name evidence="5" type="ORF">N5I27_08085</name>
    <name evidence="3" type="ORF">N7566_04850</name>
    <name evidence="9" type="ORF">NCTC10308_01108</name>
</gene>
<feature type="transmembrane region" description="Helical" evidence="1">
    <location>
        <begin position="42"/>
        <end position="60"/>
    </location>
</feature>